<sequence length="56" mass="6327">PHQYSPESMVVSLYKSGCRATMVDMRNYYSGGSRHLCIKLYVTAAGNKANRWTTII</sequence>
<evidence type="ECO:0000313" key="2">
    <source>
        <dbReference type="Proteomes" id="UP001233999"/>
    </source>
</evidence>
<dbReference type="EMBL" id="JASPKZ010000050">
    <property type="protein sequence ID" value="KAJ9600739.1"/>
    <property type="molecule type" value="Genomic_DNA"/>
</dbReference>
<reference evidence="1" key="1">
    <citation type="journal article" date="2023" name="IScience">
        <title>Live-bearing cockroach genome reveals convergent evolutionary mechanisms linked to viviparity in insects and beyond.</title>
        <authorList>
            <person name="Fouks B."/>
            <person name="Harrison M.C."/>
            <person name="Mikhailova A.A."/>
            <person name="Marchal E."/>
            <person name="English S."/>
            <person name="Carruthers M."/>
            <person name="Jennings E.C."/>
            <person name="Chiamaka E.L."/>
            <person name="Frigard R.A."/>
            <person name="Pippel M."/>
            <person name="Attardo G.M."/>
            <person name="Benoit J.B."/>
            <person name="Bornberg-Bauer E."/>
            <person name="Tobe S.S."/>
        </authorList>
    </citation>
    <scope>NUCLEOTIDE SEQUENCE</scope>
    <source>
        <strain evidence="1">Stay&amp;Tobe</strain>
    </source>
</reference>
<gene>
    <name evidence="1" type="ORF">L9F63_001094</name>
</gene>
<accession>A0AAD8AKJ7</accession>
<dbReference type="Proteomes" id="UP001233999">
    <property type="component" value="Unassembled WGS sequence"/>
</dbReference>
<protein>
    <submittedName>
        <fullName evidence="1">Uncharacterized protein</fullName>
    </submittedName>
</protein>
<feature type="non-terminal residue" evidence="1">
    <location>
        <position position="56"/>
    </location>
</feature>
<proteinExistence type="predicted"/>
<name>A0AAD8AKJ7_DIPPU</name>
<keyword evidence="2" id="KW-1185">Reference proteome</keyword>
<comment type="caution">
    <text evidence="1">The sequence shown here is derived from an EMBL/GenBank/DDBJ whole genome shotgun (WGS) entry which is preliminary data.</text>
</comment>
<evidence type="ECO:0000313" key="1">
    <source>
        <dbReference type="EMBL" id="KAJ9600739.1"/>
    </source>
</evidence>
<feature type="non-terminal residue" evidence="1">
    <location>
        <position position="1"/>
    </location>
</feature>
<organism evidence="1 2">
    <name type="scientific">Diploptera punctata</name>
    <name type="common">Pacific beetle cockroach</name>
    <dbReference type="NCBI Taxonomy" id="6984"/>
    <lineage>
        <taxon>Eukaryota</taxon>
        <taxon>Metazoa</taxon>
        <taxon>Ecdysozoa</taxon>
        <taxon>Arthropoda</taxon>
        <taxon>Hexapoda</taxon>
        <taxon>Insecta</taxon>
        <taxon>Pterygota</taxon>
        <taxon>Neoptera</taxon>
        <taxon>Polyneoptera</taxon>
        <taxon>Dictyoptera</taxon>
        <taxon>Blattodea</taxon>
        <taxon>Blaberoidea</taxon>
        <taxon>Blaberidae</taxon>
        <taxon>Diplopterinae</taxon>
        <taxon>Diploptera</taxon>
    </lineage>
</organism>
<reference evidence="1" key="2">
    <citation type="submission" date="2023-05" db="EMBL/GenBank/DDBJ databases">
        <authorList>
            <person name="Fouks B."/>
        </authorList>
    </citation>
    <scope>NUCLEOTIDE SEQUENCE</scope>
    <source>
        <strain evidence="1">Stay&amp;Tobe</strain>
        <tissue evidence="1">Testes</tissue>
    </source>
</reference>
<dbReference type="AlphaFoldDB" id="A0AAD8AKJ7"/>